<organism evidence="2 3">
    <name type="scientific">Phytophthora infestans</name>
    <name type="common">Potato late blight agent</name>
    <name type="synonym">Botrytis infestans</name>
    <dbReference type="NCBI Taxonomy" id="4787"/>
    <lineage>
        <taxon>Eukaryota</taxon>
        <taxon>Sar</taxon>
        <taxon>Stramenopiles</taxon>
        <taxon>Oomycota</taxon>
        <taxon>Peronosporomycetes</taxon>
        <taxon>Peronosporales</taxon>
        <taxon>Peronosporaceae</taxon>
        <taxon>Phytophthora</taxon>
    </lineage>
</organism>
<proteinExistence type="predicted"/>
<feature type="signal peptide" evidence="1">
    <location>
        <begin position="1"/>
        <end position="21"/>
    </location>
</feature>
<gene>
    <name evidence="2" type="ORF">GN958_ATG08127</name>
</gene>
<evidence type="ECO:0000313" key="2">
    <source>
        <dbReference type="EMBL" id="KAF4142663.1"/>
    </source>
</evidence>
<dbReference type="AlphaFoldDB" id="A0A8S9UQA0"/>
<protein>
    <submittedName>
        <fullName evidence="2">Ankyrin repeats (Many copies)</fullName>
    </submittedName>
</protein>
<dbReference type="InterPro" id="IPR002110">
    <property type="entry name" value="Ankyrin_rpt"/>
</dbReference>
<keyword evidence="1" id="KW-0732">Signal</keyword>
<feature type="chain" id="PRO_5035905382" evidence="1">
    <location>
        <begin position="22"/>
        <end position="529"/>
    </location>
</feature>
<dbReference type="Pfam" id="PF13637">
    <property type="entry name" value="Ank_4"/>
    <property type="match status" value="1"/>
</dbReference>
<dbReference type="EMBL" id="JAACNO010001161">
    <property type="protein sequence ID" value="KAF4142663.1"/>
    <property type="molecule type" value="Genomic_DNA"/>
</dbReference>
<accession>A0A8S9UQA0</accession>
<dbReference type="PANTHER" id="PTHR46586:SF3">
    <property type="entry name" value="ANKYRIN REPEAT-CONTAINING PROTEIN"/>
    <property type="match status" value="1"/>
</dbReference>
<comment type="caution">
    <text evidence="2">The sequence shown here is derived from an EMBL/GenBank/DDBJ whole genome shotgun (WGS) entry which is preliminary data.</text>
</comment>
<evidence type="ECO:0000313" key="3">
    <source>
        <dbReference type="Proteomes" id="UP000704712"/>
    </source>
</evidence>
<dbReference type="InterPro" id="IPR052050">
    <property type="entry name" value="SecEffector_AnkRepeat"/>
</dbReference>
<sequence>MSSAPLVTITLALTPFPAVAALHHVATCISSYLDGSMMIPFDEACSTGSIRLLDRIWETSDPDAETATTWSLSQYLRADTHYHRFQFNKALLVEIMIKNKINVILWGGDDIINAIAEGHGRVAKWLYENTPDARRNFDTVMKYAVLHGDRSLAQWLLDVVYTAEPLLPPPSMDDAAAGGHMEMLQWIYDQSYGGCSDNALEGAAKNGRLDMVQWLVEKGITKGSREAVQAACSEGHLSVVRWLLERGNVPYPHFAMNCAVRQGHLNIVKYLGEVGIASAPSLMLIDAAMNGHLHLIKWLLEKYNALELFPKVDPTRFGRSSQTAMDRAANNGHLHVLKFLYSVAVEMQNEGKSEGPTCTSWALQSAASMGHLEVVKWLQKHYPNLCFAPSTTIMVARNGNLEMLQWHHDRDDVEWSADVMDSAAENGHLAVVKWLHKNRSEGCTTNAMDYSARNGHLKVVRWLQLHRSEGCTVDAMDFAAGREHFEVLLFLRAHRREGCTATAKIFAREHEQWHIRKWLKEHYPESGLQ</sequence>
<dbReference type="SMART" id="SM00248">
    <property type="entry name" value="ANK"/>
    <property type="match status" value="7"/>
</dbReference>
<dbReference type="InterPro" id="IPR036770">
    <property type="entry name" value="Ankyrin_rpt-contain_sf"/>
</dbReference>
<dbReference type="SUPFAM" id="SSF48403">
    <property type="entry name" value="Ankyrin repeat"/>
    <property type="match status" value="1"/>
</dbReference>
<dbReference type="Gene3D" id="1.25.40.20">
    <property type="entry name" value="Ankyrin repeat-containing domain"/>
    <property type="match status" value="4"/>
</dbReference>
<dbReference type="PANTHER" id="PTHR46586">
    <property type="entry name" value="ANKYRIN REPEAT-CONTAINING PROTEIN"/>
    <property type="match status" value="1"/>
</dbReference>
<evidence type="ECO:0000256" key="1">
    <source>
        <dbReference type="SAM" id="SignalP"/>
    </source>
</evidence>
<dbReference type="Pfam" id="PF12796">
    <property type="entry name" value="Ank_2"/>
    <property type="match status" value="2"/>
</dbReference>
<dbReference type="Proteomes" id="UP000704712">
    <property type="component" value="Unassembled WGS sequence"/>
</dbReference>
<reference evidence="2" key="1">
    <citation type="submission" date="2020-03" db="EMBL/GenBank/DDBJ databases">
        <title>Hybrid Assembly of Korean Phytophthora infestans isolates.</title>
        <authorList>
            <person name="Prokchorchik M."/>
            <person name="Lee Y."/>
            <person name="Seo J."/>
            <person name="Cho J.-H."/>
            <person name="Park Y.-E."/>
            <person name="Jang D.-C."/>
            <person name="Im J.-S."/>
            <person name="Choi J.-G."/>
            <person name="Park H.-J."/>
            <person name="Lee G.-B."/>
            <person name="Lee Y.-G."/>
            <person name="Hong S.-Y."/>
            <person name="Cho K."/>
            <person name="Sohn K.H."/>
        </authorList>
    </citation>
    <scope>NUCLEOTIDE SEQUENCE</scope>
    <source>
        <strain evidence="2">KR_2_A2</strain>
    </source>
</reference>
<name>A0A8S9UQA0_PHYIN</name>